<accession>A0AA40AHR6</accession>
<keyword evidence="1" id="KW-0812">Transmembrane</keyword>
<gene>
    <name evidence="2" type="ORF">B0H67DRAFT_582274</name>
</gene>
<evidence type="ECO:0000313" key="2">
    <source>
        <dbReference type="EMBL" id="KAK0716034.1"/>
    </source>
</evidence>
<dbReference type="Proteomes" id="UP001172102">
    <property type="component" value="Unassembled WGS sequence"/>
</dbReference>
<keyword evidence="3" id="KW-1185">Reference proteome</keyword>
<proteinExistence type="predicted"/>
<name>A0AA40AHR6_9PEZI</name>
<reference evidence="2" key="1">
    <citation type="submission" date="2023-06" db="EMBL/GenBank/DDBJ databases">
        <title>Genome-scale phylogeny and comparative genomics of the fungal order Sordariales.</title>
        <authorList>
            <consortium name="Lawrence Berkeley National Laboratory"/>
            <person name="Hensen N."/>
            <person name="Bonometti L."/>
            <person name="Westerberg I."/>
            <person name="Brannstrom I.O."/>
            <person name="Guillou S."/>
            <person name="Cros-Aarteil S."/>
            <person name="Calhoun S."/>
            <person name="Haridas S."/>
            <person name="Kuo A."/>
            <person name="Mondo S."/>
            <person name="Pangilinan J."/>
            <person name="Riley R."/>
            <person name="Labutti K."/>
            <person name="Andreopoulos B."/>
            <person name="Lipzen A."/>
            <person name="Chen C."/>
            <person name="Yanf M."/>
            <person name="Daum C."/>
            <person name="Ng V."/>
            <person name="Clum A."/>
            <person name="Steindorff A."/>
            <person name="Ohm R."/>
            <person name="Martin F."/>
            <person name="Silar P."/>
            <person name="Natvig D."/>
            <person name="Lalanne C."/>
            <person name="Gautier V."/>
            <person name="Ament-Velasquez S.L."/>
            <person name="Kruys A."/>
            <person name="Hutchinson M.I."/>
            <person name="Powell A.J."/>
            <person name="Barry K."/>
            <person name="Miller A.N."/>
            <person name="Grigoriev I.V."/>
            <person name="Debuchy R."/>
            <person name="Gladieux P."/>
            <person name="Thoren M.H."/>
            <person name="Johannesson H."/>
        </authorList>
    </citation>
    <scope>NUCLEOTIDE SEQUENCE</scope>
    <source>
        <strain evidence="2">SMH4607-1</strain>
    </source>
</reference>
<keyword evidence="1" id="KW-0472">Membrane</keyword>
<evidence type="ECO:0000256" key="1">
    <source>
        <dbReference type="SAM" id="Phobius"/>
    </source>
</evidence>
<feature type="transmembrane region" description="Helical" evidence="1">
    <location>
        <begin position="22"/>
        <end position="47"/>
    </location>
</feature>
<keyword evidence="1" id="KW-1133">Transmembrane helix</keyword>
<organism evidence="2 3">
    <name type="scientific">Lasiosphaeris hirsuta</name>
    <dbReference type="NCBI Taxonomy" id="260670"/>
    <lineage>
        <taxon>Eukaryota</taxon>
        <taxon>Fungi</taxon>
        <taxon>Dikarya</taxon>
        <taxon>Ascomycota</taxon>
        <taxon>Pezizomycotina</taxon>
        <taxon>Sordariomycetes</taxon>
        <taxon>Sordariomycetidae</taxon>
        <taxon>Sordariales</taxon>
        <taxon>Lasiosphaeriaceae</taxon>
        <taxon>Lasiosphaeris</taxon>
    </lineage>
</organism>
<dbReference type="EMBL" id="JAUKUA010000004">
    <property type="protein sequence ID" value="KAK0716034.1"/>
    <property type="molecule type" value="Genomic_DNA"/>
</dbReference>
<evidence type="ECO:0000313" key="3">
    <source>
        <dbReference type="Proteomes" id="UP001172102"/>
    </source>
</evidence>
<sequence>MTVNLGQIYFWPRAKFPGLSSFLNGLVALSIGYTFYTSSLWSLARWCRTKVGSVRRKLDSQKLDKADRRELDGWRWRMVEWFADLV</sequence>
<dbReference type="AlphaFoldDB" id="A0AA40AHR6"/>
<comment type="caution">
    <text evidence="2">The sequence shown here is derived from an EMBL/GenBank/DDBJ whole genome shotgun (WGS) entry which is preliminary data.</text>
</comment>
<protein>
    <submittedName>
        <fullName evidence="2">Uncharacterized protein</fullName>
    </submittedName>
</protein>